<name>A0ABU2P0N6_9ACTN</name>
<keyword evidence="11" id="KW-1185">Reference proteome</keyword>
<feature type="transmembrane region" description="Helical" evidence="9">
    <location>
        <begin position="183"/>
        <end position="202"/>
    </location>
</feature>
<feature type="transmembrane region" description="Helical" evidence="9">
    <location>
        <begin position="363"/>
        <end position="384"/>
    </location>
</feature>
<feature type="region of interest" description="Disordered" evidence="8">
    <location>
        <begin position="410"/>
        <end position="445"/>
    </location>
</feature>
<evidence type="ECO:0000256" key="1">
    <source>
        <dbReference type="ARBA" id="ARBA00004651"/>
    </source>
</evidence>
<evidence type="ECO:0000313" key="11">
    <source>
        <dbReference type="Proteomes" id="UP001183414"/>
    </source>
</evidence>
<evidence type="ECO:0000256" key="8">
    <source>
        <dbReference type="SAM" id="MobiDB-lite"/>
    </source>
</evidence>
<keyword evidence="6 9" id="KW-0472">Membrane</keyword>
<evidence type="ECO:0000256" key="6">
    <source>
        <dbReference type="ARBA" id="ARBA00023136"/>
    </source>
</evidence>
<proteinExistence type="inferred from homology"/>
<feature type="transmembrane region" description="Helical" evidence="9">
    <location>
        <begin position="115"/>
        <end position="133"/>
    </location>
</feature>
<evidence type="ECO:0000256" key="5">
    <source>
        <dbReference type="ARBA" id="ARBA00022989"/>
    </source>
</evidence>
<comment type="subcellular location">
    <subcellularLocation>
        <location evidence="1">Cell membrane</location>
        <topology evidence="1">Multi-pass membrane protein</topology>
    </subcellularLocation>
</comment>
<protein>
    <submittedName>
        <fullName evidence="10">Glycosyltransferase 87 family protein</fullName>
    </submittedName>
</protein>
<feature type="transmembrane region" description="Helical" evidence="9">
    <location>
        <begin position="79"/>
        <end position="103"/>
    </location>
</feature>
<dbReference type="InterPro" id="IPR018584">
    <property type="entry name" value="GT87"/>
</dbReference>
<dbReference type="EMBL" id="JAVREQ010000039">
    <property type="protein sequence ID" value="MDT0382480.1"/>
    <property type="molecule type" value="Genomic_DNA"/>
</dbReference>
<evidence type="ECO:0000256" key="2">
    <source>
        <dbReference type="ARBA" id="ARBA00022475"/>
    </source>
</evidence>
<comment type="caution">
    <text evidence="10">The sequence shown here is derived from an EMBL/GenBank/DDBJ whole genome shotgun (WGS) entry which is preliminary data.</text>
</comment>
<evidence type="ECO:0000256" key="7">
    <source>
        <dbReference type="ARBA" id="ARBA00024033"/>
    </source>
</evidence>
<dbReference type="InterPro" id="IPR016570">
    <property type="entry name" value="UCP010361"/>
</dbReference>
<dbReference type="Pfam" id="PF09594">
    <property type="entry name" value="GT87"/>
    <property type="match status" value="1"/>
</dbReference>
<feature type="transmembrane region" description="Helical" evidence="9">
    <location>
        <begin position="153"/>
        <end position="176"/>
    </location>
</feature>
<evidence type="ECO:0000256" key="9">
    <source>
        <dbReference type="SAM" id="Phobius"/>
    </source>
</evidence>
<accession>A0ABU2P0N6</accession>
<dbReference type="RefSeq" id="WP_311676070.1">
    <property type="nucleotide sequence ID" value="NZ_JAVREQ010000039.1"/>
</dbReference>
<dbReference type="Proteomes" id="UP001183414">
    <property type="component" value="Unassembled WGS sequence"/>
</dbReference>
<keyword evidence="3" id="KW-0808">Transferase</keyword>
<organism evidence="10 11">
    <name type="scientific">Streptomyces hazeniae</name>
    <dbReference type="NCBI Taxonomy" id="3075538"/>
    <lineage>
        <taxon>Bacteria</taxon>
        <taxon>Bacillati</taxon>
        <taxon>Actinomycetota</taxon>
        <taxon>Actinomycetes</taxon>
        <taxon>Kitasatosporales</taxon>
        <taxon>Streptomycetaceae</taxon>
        <taxon>Streptomyces</taxon>
    </lineage>
</organism>
<keyword evidence="5 9" id="KW-1133">Transmembrane helix</keyword>
<evidence type="ECO:0000256" key="4">
    <source>
        <dbReference type="ARBA" id="ARBA00022692"/>
    </source>
</evidence>
<gene>
    <name evidence="10" type="ORF">RM572_27350</name>
</gene>
<feature type="transmembrane region" description="Helical" evidence="9">
    <location>
        <begin position="282"/>
        <end position="300"/>
    </location>
</feature>
<evidence type="ECO:0000256" key="3">
    <source>
        <dbReference type="ARBA" id="ARBA00022679"/>
    </source>
</evidence>
<reference evidence="11" key="1">
    <citation type="submission" date="2023-07" db="EMBL/GenBank/DDBJ databases">
        <title>30 novel species of actinomycetes from the DSMZ collection.</title>
        <authorList>
            <person name="Nouioui I."/>
        </authorList>
    </citation>
    <scope>NUCLEOTIDE SEQUENCE [LARGE SCALE GENOMIC DNA]</scope>
    <source>
        <strain evidence="11">DSM 42041</strain>
    </source>
</reference>
<feature type="transmembrane region" description="Helical" evidence="9">
    <location>
        <begin position="333"/>
        <end position="351"/>
    </location>
</feature>
<keyword evidence="2" id="KW-1003">Cell membrane</keyword>
<dbReference type="PIRSF" id="PIRSF010361">
    <property type="entry name" value="UCP010361"/>
    <property type="match status" value="1"/>
</dbReference>
<comment type="similarity">
    <text evidence="7">Belongs to the glycosyltransferase 87 family.</text>
</comment>
<feature type="transmembrane region" description="Helical" evidence="9">
    <location>
        <begin position="254"/>
        <end position="275"/>
    </location>
</feature>
<keyword evidence="4 9" id="KW-0812">Transmembrane</keyword>
<evidence type="ECO:0000313" key="10">
    <source>
        <dbReference type="EMBL" id="MDT0382480.1"/>
    </source>
</evidence>
<sequence length="445" mass="46363">MRLSTAAVTAVWIASRAVLMLLVLKVITLPGPDVTTDVSVIYHGWYEVLRGGTFPQGDVTWQYPPVAALAVTSPALLPFLGYTTAFFVVACVADLVVFASLLAAGRGPGRRQAGAWCWAVGLPLLGPTAYARYDVLVAAVAVAGLLALLRRPAVGGALAALGALLKVWPVLLLVGAPRGRPTLVAWSVAAGAAALLALAFAMEMPGAFHFLTHQRDRGVEVESLGALVFHVARHFGWEGQVLLRYGSVEFLGPYVGLVGTVSLVASALALSWLLLWRVRARAWTAATPADAAFAAVLLFVTTSRVISPQYMVWLVAVAAVCCCLRASRMGPPAVLVVLATGVTLLEFPVYFGEVVGSTGLGVTLLAVRNGLLVVATVWACVRLWRATVSEPRRAAERTEAAAAYEGRVPARHGPRPVVAGGTGAGGAAGRATGPAPHGERSATSG</sequence>
<feature type="transmembrane region" description="Helical" evidence="9">
    <location>
        <begin position="306"/>
        <end position="326"/>
    </location>
</feature>